<sequence length="297" mass="33542">MAALGFAVTAISTSVAAQDAGKEPFQRLNEAEIKAKYQHCPDGYYTGPRPGKGVYTKDHFLWVVTPEFAERYCIPQEFVSKDLKGAEAVAFTVSENRDEERCSYNGVEERCGFPKSLRFELYFKSGTPLPMAIDTSIAMVPSLPSAYMIARSSKRLSEALRKDAPKPKREIPVKAFELSQIGISGIKDGKIVWPITTLHEQTYFVRVFEGIDYLAVEGSTGMFTNPRREAQDVRKFVISFDKLGDRSRTNNGRQLSEFAYLVELPESFSDKIRAIDKARGLNYRAMAEEFLRRQSQK</sequence>
<dbReference type="KEGG" id="cox:E0W60_18660"/>
<gene>
    <name evidence="1" type="ORF">E0W60_18660</name>
</gene>
<accession>A0A4P7LC83</accession>
<dbReference type="OrthoDB" id="8882228at2"/>
<proteinExistence type="predicted"/>
<protein>
    <submittedName>
        <fullName evidence="1">Uncharacterized protein</fullName>
    </submittedName>
</protein>
<dbReference type="RefSeq" id="WP_135705200.1">
    <property type="nucleotide sequence ID" value="NZ_CP038635.1"/>
</dbReference>
<name>A0A4P7LC83_9BURK</name>
<dbReference type="EMBL" id="CP038635">
    <property type="protein sequence ID" value="QBY53135.1"/>
    <property type="molecule type" value="Genomic_DNA"/>
</dbReference>
<organism evidence="1 2">
    <name type="scientific">Cupriavidus oxalaticus</name>
    <dbReference type="NCBI Taxonomy" id="96344"/>
    <lineage>
        <taxon>Bacteria</taxon>
        <taxon>Pseudomonadati</taxon>
        <taxon>Pseudomonadota</taxon>
        <taxon>Betaproteobacteria</taxon>
        <taxon>Burkholderiales</taxon>
        <taxon>Burkholderiaceae</taxon>
        <taxon>Cupriavidus</taxon>
    </lineage>
</organism>
<evidence type="ECO:0000313" key="1">
    <source>
        <dbReference type="EMBL" id="QBY53135.1"/>
    </source>
</evidence>
<dbReference type="Proteomes" id="UP000295294">
    <property type="component" value="Chromosome 2"/>
</dbReference>
<reference evidence="1 2" key="1">
    <citation type="submission" date="2019-03" db="EMBL/GenBank/DDBJ databases">
        <title>Efficiently degradation of phenoxyalkanoic acid herbicides by Cupriavidus oxalaticus strain X32.</title>
        <authorList>
            <person name="Sheng X."/>
        </authorList>
    </citation>
    <scope>NUCLEOTIDE SEQUENCE [LARGE SCALE GENOMIC DNA]</scope>
    <source>
        <strain evidence="1 2">X32</strain>
    </source>
</reference>
<dbReference type="AlphaFoldDB" id="A0A4P7LC83"/>
<evidence type="ECO:0000313" key="2">
    <source>
        <dbReference type="Proteomes" id="UP000295294"/>
    </source>
</evidence>